<sequence>MDVKWEPLVVHNTGLGVLRGYLTEEGKLLVENTSEAKLVGFMPGGERPVGEHLKNPDNALIVAGPQGFAGEWLYEGRDNKNADAFTPPSFIFTLRSKGA</sequence>
<protein>
    <submittedName>
        <fullName evidence="1">Uncharacterized protein</fullName>
    </submittedName>
</protein>
<name>A0ABX9B9C9_9PSED</name>
<dbReference type="EMBL" id="CP081966">
    <property type="protein sequence ID" value="QZP28730.1"/>
    <property type="molecule type" value="Genomic_DNA"/>
</dbReference>
<organism evidence="1 2">
    <name type="scientific">Pseudomonas mosselii</name>
    <dbReference type="NCBI Taxonomy" id="78327"/>
    <lineage>
        <taxon>Bacteria</taxon>
        <taxon>Pseudomonadati</taxon>
        <taxon>Pseudomonadota</taxon>
        <taxon>Gammaproteobacteria</taxon>
        <taxon>Pseudomonadales</taxon>
        <taxon>Pseudomonadaceae</taxon>
        <taxon>Pseudomonas</taxon>
    </lineage>
</organism>
<gene>
    <name evidence="1" type="ORF">K5H97_10450</name>
</gene>
<dbReference type="Proteomes" id="UP000825591">
    <property type="component" value="Chromosome"/>
</dbReference>
<keyword evidence="2" id="KW-1185">Reference proteome</keyword>
<accession>A0ABX9B9C9</accession>
<dbReference type="RefSeq" id="WP_028692348.1">
    <property type="nucleotide sequence ID" value="NZ_CP081966.1"/>
</dbReference>
<reference evidence="1 2" key="1">
    <citation type="submission" date="2021-08" db="EMBL/GenBank/DDBJ databases">
        <title>Bactericidal Effect of Pseudomonas oryziphila sp. nov., a novel Pseudomonas Species Against Xanthomonas oryzae Reduces Disease Severity of Bacterial Leaf Streak of Rice.</title>
        <authorList>
            <person name="Yang R."/>
            <person name="Li S."/>
            <person name="Li Y."/>
            <person name="Yan Y."/>
            <person name="Fang Y."/>
            <person name="Zou L."/>
            <person name="Chen G."/>
        </authorList>
    </citation>
    <scope>NUCLEOTIDE SEQUENCE [LARGE SCALE GENOMIC DNA]</scope>
    <source>
        <strain evidence="1 2">DSM 17497</strain>
    </source>
</reference>
<evidence type="ECO:0000313" key="2">
    <source>
        <dbReference type="Proteomes" id="UP000825591"/>
    </source>
</evidence>
<evidence type="ECO:0000313" key="1">
    <source>
        <dbReference type="EMBL" id="QZP28730.1"/>
    </source>
</evidence>
<proteinExistence type="predicted"/>